<comment type="caution">
    <text evidence="2">The sequence shown here is derived from an EMBL/GenBank/DDBJ whole genome shotgun (WGS) entry which is preliminary data.</text>
</comment>
<gene>
    <name evidence="2" type="ORF">DPMN_094874</name>
</gene>
<keyword evidence="3" id="KW-1185">Reference proteome</keyword>
<dbReference type="EMBL" id="JAIWYP010000003">
    <property type="protein sequence ID" value="KAH3852368.1"/>
    <property type="molecule type" value="Genomic_DNA"/>
</dbReference>
<feature type="transmembrane region" description="Helical" evidence="1">
    <location>
        <begin position="102"/>
        <end position="122"/>
    </location>
</feature>
<evidence type="ECO:0000256" key="1">
    <source>
        <dbReference type="SAM" id="Phobius"/>
    </source>
</evidence>
<evidence type="ECO:0000313" key="3">
    <source>
        <dbReference type="Proteomes" id="UP000828390"/>
    </source>
</evidence>
<accession>A0A9D4L5V0</accession>
<keyword evidence="1" id="KW-0812">Transmembrane</keyword>
<evidence type="ECO:0008006" key="4">
    <source>
        <dbReference type="Google" id="ProtNLM"/>
    </source>
</evidence>
<name>A0A9D4L5V0_DREPO</name>
<feature type="transmembrane region" description="Helical" evidence="1">
    <location>
        <begin position="72"/>
        <end position="96"/>
    </location>
</feature>
<dbReference type="Proteomes" id="UP000828390">
    <property type="component" value="Unassembled WGS sequence"/>
</dbReference>
<feature type="transmembrane region" description="Helical" evidence="1">
    <location>
        <begin position="203"/>
        <end position="222"/>
    </location>
</feature>
<evidence type="ECO:0000313" key="2">
    <source>
        <dbReference type="EMBL" id="KAH3852368.1"/>
    </source>
</evidence>
<keyword evidence="1" id="KW-1133">Transmembrane helix</keyword>
<feature type="transmembrane region" description="Helical" evidence="1">
    <location>
        <begin position="165"/>
        <end position="183"/>
    </location>
</feature>
<organism evidence="2 3">
    <name type="scientific">Dreissena polymorpha</name>
    <name type="common">Zebra mussel</name>
    <name type="synonym">Mytilus polymorpha</name>
    <dbReference type="NCBI Taxonomy" id="45954"/>
    <lineage>
        <taxon>Eukaryota</taxon>
        <taxon>Metazoa</taxon>
        <taxon>Spiralia</taxon>
        <taxon>Lophotrochozoa</taxon>
        <taxon>Mollusca</taxon>
        <taxon>Bivalvia</taxon>
        <taxon>Autobranchia</taxon>
        <taxon>Heteroconchia</taxon>
        <taxon>Euheterodonta</taxon>
        <taxon>Imparidentia</taxon>
        <taxon>Neoheterodontei</taxon>
        <taxon>Myida</taxon>
        <taxon>Dreissenoidea</taxon>
        <taxon>Dreissenidae</taxon>
        <taxon>Dreissena</taxon>
    </lineage>
</organism>
<feature type="transmembrane region" description="Helical" evidence="1">
    <location>
        <begin position="40"/>
        <end position="60"/>
    </location>
</feature>
<feature type="transmembrane region" description="Helical" evidence="1">
    <location>
        <begin position="316"/>
        <end position="349"/>
    </location>
</feature>
<proteinExistence type="predicted"/>
<keyword evidence="1" id="KW-0472">Membrane</keyword>
<protein>
    <recommendedName>
        <fullName evidence="4">Gustatory receptor</fullName>
    </recommendedName>
</protein>
<sequence length="352" mass="39950">MSQDTLNTYIEEMKIKPEVVEAWGNDSAQTSKLKKLIRPLLVALALCGCYNFSDIMYIVHGHSCNAKNVLSSIYRFVYFVIILIMCIKQGVSIHYAPSDNKLFSILVFLWHLSLLLLFFACLKTTSRKFGNLEKCFKTWEEDIVRESKALGLRCLISMIQSRTQWAVTVASVVIVINVVGLAVKVEMYPDLASIHYFPLQNSIGTKIGFIVIAVMTSSLWIIPQAYAIVLSRKLTLLFEIFTEKLQHEIYSSGCTVPNSFQRLRLLHLRLSKLVAELDKDLSWFYAADIGFGTGLGVFSLYQIMKTSMDTFTLILFMFWFLASLAIISFASTFAAFTHEAVSLFFILFMSCL</sequence>
<reference evidence="2" key="2">
    <citation type="submission" date="2020-11" db="EMBL/GenBank/DDBJ databases">
        <authorList>
            <person name="McCartney M.A."/>
            <person name="Auch B."/>
            <person name="Kono T."/>
            <person name="Mallez S."/>
            <person name="Becker A."/>
            <person name="Gohl D.M."/>
            <person name="Silverstein K.A.T."/>
            <person name="Koren S."/>
            <person name="Bechman K.B."/>
            <person name="Herman A."/>
            <person name="Abrahante J.E."/>
            <person name="Garbe J."/>
        </authorList>
    </citation>
    <scope>NUCLEOTIDE SEQUENCE</scope>
    <source>
        <strain evidence="2">Duluth1</strain>
        <tissue evidence="2">Whole animal</tissue>
    </source>
</reference>
<dbReference type="AlphaFoldDB" id="A0A9D4L5V0"/>
<reference evidence="2" key="1">
    <citation type="journal article" date="2019" name="bioRxiv">
        <title>The Genome of the Zebra Mussel, Dreissena polymorpha: A Resource for Invasive Species Research.</title>
        <authorList>
            <person name="McCartney M.A."/>
            <person name="Auch B."/>
            <person name="Kono T."/>
            <person name="Mallez S."/>
            <person name="Zhang Y."/>
            <person name="Obille A."/>
            <person name="Becker A."/>
            <person name="Abrahante J.E."/>
            <person name="Garbe J."/>
            <person name="Badalamenti J.P."/>
            <person name="Herman A."/>
            <person name="Mangelson H."/>
            <person name="Liachko I."/>
            <person name="Sullivan S."/>
            <person name="Sone E.D."/>
            <person name="Koren S."/>
            <person name="Silverstein K.A.T."/>
            <person name="Beckman K.B."/>
            <person name="Gohl D.M."/>
        </authorList>
    </citation>
    <scope>NUCLEOTIDE SEQUENCE</scope>
    <source>
        <strain evidence="2">Duluth1</strain>
        <tissue evidence="2">Whole animal</tissue>
    </source>
</reference>
<feature type="transmembrane region" description="Helical" evidence="1">
    <location>
        <begin position="282"/>
        <end position="304"/>
    </location>
</feature>